<protein>
    <recommendedName>
        <fullName evidence="3">Flavin reductase</fullName>
    </recommendedName>
</protein>
<reference evidence="2" key="1">
    <citation type="submission" date="2016-06" db="EMBL/GenBank/DDBJ databases">
        <authorList>
            <person name="Varghese N."/>
            <person name="Submissions Spin"/>
        </authorList>
    </citation>
    <scope>NUCLEOTIDE SEQUENCE [LARGE SCALE GENOMIC DNA]</scope>
    <source>
        <strain evidence="2">DSM 44983</strain>
    </source>
</reference>
<name>A0A1C5KBS2_9ACTN</name>
<sequence length="115" mass="13009">MVEGERGRRGVAWPGVRGLAFVRGRRAGGVVMVVRPPVPHVAMRPLWRCRNCGREWPCQPAKLALLTEYRGDRMSLLIYLGTLMHEATNQLAQLHPEHPPTGMTERFLSWARARG</sequence>
<dbReference type="AlphaFoldDB" id="A0A1C5KBS2"/>
<evidence type="ECO:0000313" key="1">
    <source>
        <dbReference type="EMBL" id="SCG79826.1"/>
    </source>
</evidence>
<dbReference type="Proteomes" id="UP000198226">
    <property type="component" value="Chromosome I"/>
</dbReference>
<dbReference type="RefSeq" id="WP_231932530.1">
    <property type="nucleotide sequence ID" value="NZ_LRMV01000134.1"/>
</dbReference>
<organism evidence="1 2">
    <name type="scientific">Micromonospora rifamycinica</name>
    <dbReference type="NCBI Taxonomy" id="291594"/>
    <lineage>
        <taxon>Bacteria</taxon>
        <taxon>Bacillati</taxon>
        <taxon>Actinomycetota</taxon>
        <taxon>Actinomycetes</taxon>
        <taxon>Micromonosporales</taxon>
        <taxon>Micromonosporaceae</taxon>
        <taxon>Micromonospora</taxon>
    </lineage>
</organism>
<evidence type="ECO:0008006" key="3">
    <source>
        <dbReference type="Google" id="ProtNLM"/>
    </source>
</evidence>
<evidence type="ECO:0000313" key="2">
    <source>
        <dbReference type="Proteomes" id="UP000198226"/>
    </source>
</evidence>
<keyword evidence="2" id="KW-1185">Reference proteome</keyword>
<accession>A0A1C5KBS2</accession>
<dbReference type="EMBL" id="LT607752">
    <property type="protein sequence ID" value="SCG79826.1"/>
    <property type="molecule type" value="Genomic_DNA"/>
</dbReference>
<gene>
    <name evidence="1" type="ORF">GA0070623_4781</name>
</gene>
<proteinExistence type="predicted"/>